<dbReference type="SUPFAM" id="SSF50156">
    <property type="entry name" value="PDZ domain-like"/>
    <property type="match status" value="1"/>
</dbReference>
<organism evidence="3 4">
    <name type="scientific">Asticcacaulis excentricus</name>
    <dbReference type="NCBI Taxonomy" id="78587"/>
    <lineage>
        <taxon>Bacteria</taxon>
        <taxon>Pseudomonadati</taxon>
        <taxon>Pseudomonadota</taxon>
        <taxon>Alphaproteobacteria</taxon>
        <taxon>Caulobacterales</taxon>
        <taxon>Caulobacteraceae</taxon>
        <taxon>Asticcacaulis</taxon>
    </lineage>
</organism>
<feature type="chain" id="PRO_5018310732" evidence="1">
    <location>
        <begin position="20"/>
        <end position="548"/>
    </location>
</feature>
<keyword evidence="3" id="KW-0378">Hydrolase</keyword>
<dbReference type="InterPro" id="IPR029045">
    <property type="entry name" value="ClpP/crotonase-like_dom_sf"/>
</dbReference>
<sequence>MTKRLMTFARMFVLTAAAAALTACGGGGGGGGGGSTATGSSGGGSGGGGVAGWVSGVFQAASTFKDKCETVRTGVDIEGNRFPDKAGTALDEKNWLRSWTRETYLWNTEVTDTDPASGGTRTAYFATLKTTAKTASGKDKDNFHFSEPTTEYLARRNAAATASYGMELTAYSTTTPRDFRVVYTEPGSPAAGVVPRGARILTVNGIDLVNDNTQAGVNALNAGLFPTATGTSTTFGLRLVDGSTKTVTLTSANVSPKPVNKTSVLTDGSSKIGYILFNTFSPYSSETEIVSAMRDMQTAGVSDLILDLRYNGGGLLAVASQLSYMIAGNTRTANRTFETLKFNAAAGNTNPVTGQANNPVPFYNQGLGFTVTAGTSLPTLNLSRVYVLATEDTCSASEAVINGLRGVGVEVILIGGKTCGKPYGFYPQDNCGETYYTIQFQGVNDLGFGDYADGFVPNNTTSATGVKLPGCVASDDLSKELGLATEGLVSTALSYRRTRSCPASATAFAAASSAVQSAGPVSGGSGPAIVPPKWIMDVNRDMTLPGGR</sequence>
<feature type="domain" description="Tail specific protease" evidence="2">
    <location>
        <begin position="271"/>
        <end position="421"/>
    </location>
</feature>
<dbReference type="SUPFAM" id="SSF52096">
    <property type="entry name" value="ClpP/crotonase"/>
    <property type="match status" value="1"/>
</dbReference>
<dbReference type="GO" id="GO:0004175">
    <property type="term" value="F:endopeptidase activity"/>
    <property type="evidence" value="ECO:0007669"/>
    <property type="project" value="TreeGrafter"/>
</dbReference>
<evidence type="ECO:0000313" key="4">
    <source>
        <dbReference type="Proteomes" id="UP000278756"/>
    </source>
</evidence>
<dbReference type="GO" id="GO:0008236">
    <property type="term" value="F:serine-type peptidase activity"/>
    <property type="evidence" value="ECO:0007669"/>
    <property type="project" value="InterPro"/>
</dbReference>
<keyword evidence="3" id="KW-0645">Protease</keyword>
<dbReference type="InterPro" id="IPR036034">
    <property type="entry name" value="PDZ_sf"/>
</dbReference>
<accession>A0A3G9G7T8</accession>
<dbReference type="Pfam" id="PF03572">
    <property type="entry name" value="Peptidase_S41"/>
    <property type="match status" value="1"/>
</dbReference>
<evidence type="ECO:0000259" key="2">
    <source>
        <dbReference type="Pfam" id="PF03572"/>
    </source>
</evidence>
<reference evidence="4" key="2">
    <citation type="journal article" date="2017" name="Plant Physiol. Biochem.">
        <title>Differential oxidative and antioxidative response of duckweed Lemna minor toward plant growth promoting/inhibiting bacteria.</title>
        <authorList>
            <person name="Ishizawa H."/>
            <person name="Kuroda M."/>
            <person name="Morikawa M."/>
            <person name="Ike M."/>
        </authorList>
    </citation>
    <scope>NUCLEOTIDE SEQUENCE [LARGE SCALE GENOMIC DNA]</scope>
    <source>
        <strain evidence="4">M6</strain>
    </source>
</reference>
<dbReference type="EMBL" id="AP018828">
    <property type="protein sequence ID" value="BBF82055.1"/>
    <property type="molecule type" value="Genomic_DNA"/>
</dbReference>
<evidence type="ECO:0000256" key="1">
    <source>
        <dbReference type="SAM" id="SignalP"/>
    </source>
</evidence>
<proteinExistence type="predicted"/>
<dbReference type="PANTHER" id="PTHR32060:SF30">
    <property type="entry name" value="CARBOXY-TERMINAL PROCESSING PROTEASE CTPA"/>
    <property type="match status" value="1"/>
</dbReference>
<dbReference type="Gene3D" id="3.90.226.10">
    <property type="entry name" value="2-enoyl-CoA Hydratase, Chain A, domain 1"/>
    <property type="match status" value="1"/>
</dbReference>
<dbReference type="Proteomes" id="UP000278756">
    <property type="component" value="Chromosome 2"/>
</dbReference>
<dbReference type="AlphaFoldDB" id="A0A3G9G7T8"/>
<protein>
    <submittedName>
        <fullName evidence="3">Carboxyl-terminal protease</fullName>
    </submittedName>
</protein>
<reference evidence="4" key="1">
    <citation type="journal article" date="2017" name="Biotechnol. Biofuels">
        <title>Evaluation of environmental bacterial communities as a factor affecting the growth of duckweed Lemna minor.</title>
        <authorList>
            <person name="Ishizawa H."/>
            <person name="Kuroda M."/>
            <person name="Morikawa M."/>
            <person name="Ike M."/>
        </authorList>
    </citation>
    <scope>NUCLEOTIDE SEQUENCE [LARGE SCALE GENOMIC DNA]</scope>
    <source>
        <strain evidence="4">M6</strain>
    </source>
</reference>
<dbReference type="GO" id="GO:0030288">
    <property type="term" value="C:outer membrane-bounded periplasmic space"/>
    <property type="evidence" value="ECO:0007669"/>
    <property type="project" value="TreeGrafter"/>
</dbReference>
<dbReference type="PROSITE" id="PS51257">
    <property type="entry name" value="PROKAR_LIPOPROTEIN"/>
    <property type="match status" value="1"/>
</dbReference>
<feature type="signal peptide" evidence="1">
    <location>
        <begin position="1"/>
        <end position="19"/>
    </location>
</feature>
<dbReference type="CDD" id="cd07561">
    <property type="entry name" value="Peptidase_S41_CPP_like"/>
    <property type="match status" value="1"/>
</dbReference>
<evidence type="ECO:0000313" key="3">
    <source>
        <dbReference type="EMBL" id="BBF82055.1"/>
    </source>
</evidence>
<dbReference type="Gene3D" id="2.30.42.10">
    <property type="match status" value="1"/>
</dbReference>
<dbReference type="Gene3D" id="3.30.750.170">
    <property type="match status" value="1"/>
</dbReference>
<dbReference type="OrthoDB" id="7168509at2"/>
<gene>
    <name evidence="3" type="ORF">EM6_2675</name>
</gene>
<dbReference type="GO" id="GO:0007165">
    <property type="term" value="P:signal transduction"/>
    <property type="evidence" value="ECO:0007669"/>
    <property type="project" value="TreeGrafter"/>
</dbReference>
<dbReference type="PANTHER" id="PTHR32060">
    <property type="entry name" value="TAIL-SPECIFIC PROTEASE"/>
    <property type="match status" value="1"/>
</dbReference>
<dbReference type="GO" id="GO:0006508">
    <property type="term" value="P:proteolysis"/>
    <property type="evidence" value="ECO:0007669"/>
    <property type="project" value="UniProtKB-KW"/>
</dbReference>
<dbReference type="InterPro" id="IPR005151">
    <property type="entry name" value="Tail-specific_protease"/>
</dbReference>
<name>A0A3G9G7T8_9CAUL</name>
<keyword evidence="1" id="KW-0732">Signal</keyword>